<dbReference type="InterPro" id="IPR035906">
    <property type="entry name" value="MetI-like_sf"/>
</dbReference>
<dbReference type="PROSITE" id="PS50928">
    <property type="entry name" value="ABC_TM1"/>
    <property type="match status" value="1"/>
</dbReference>
<feature type="transmembrane region" description="Helical" evidence="11">
    <location>
        <begin position="146"/>
        <end position="168"/>
    </location>
</feature>
<evidence type="ECO:0000256" key="5">
    <source>
        <dbReference type="ARBA" id="ARBA00022475"/>
    </source>
</evidence>
<dbReference type="GO" id="GO:0005886">
    <property type="term" value="C:plasma membrane"/>
    <property type="evidence" value="ECO:0007669"/>
    <property type="project" value="UniProtKB-SubCell"/>
</dbReference>
<evidence type="ECO:0000256" key="8">
    <source>
        <dbReference type="ARBA" id="ARBA00022692"/>
    </source>
</evidence>
<keyword evidence="15" id="KW-1185">Reference proteome</keyword>
<proteinExistence type="inferred from homology"/>
<evidence type="ECO:0000256" key="1">
    <source>
        <dbReference type="ARBA" id="ARBA00002949"/>
    </source>
</evidence>
<evidence type="ECO:0000313" key="15">
    <source>
        <dbReference type="Proteomes" id="UP000281547"/>
    </source>
</evidence>
<dbReference type="SUPFAM" id="SSF161098">
    <property type="entry name" value="MetI-like"/>
    <property type="match status" value="1"/>
</dbReference>
<feature type="transmembrane region" description="Helical" evidence="11">
    <location>
        <begin position="20"/>
        <end position="44"/>
    </location>
</feature>
<evidence type="ECO:0000256" key="12">
    <source>
        <dbReference type="RuleBase" id="RU365097"/>
    </source>
</evidence>
<dbReference type="PANTHER" id="PTHR30183:SF8">
    <property type="entry name" value="MOLYBDENUM TRANSPORT SYSTEM PERMEASE"/>
    <property type="match status" value="1"/>
</dbReference>
<evidence type="ECO:0000256" key="3">
    <source>
        <dbReference type="ARBA" id="ARBA00007069"/>
    </source>
</evidence>
<dbReference type="InterPro" id="IPR011867">
    <property type="entry name" value="ModB_ABC"/>
</dbReference>
<keyword evidence="9 11" id="KW-1133">Transmembrane helix</keyword>
<keyword evidence="7 12" id="KW-0997">Cell inner membrane</keyword>
<evidence type="ECO:0000256" key="4">
    <source>
        <dbReference type="ARBA" id="ARBA00022448"/>
    </source>
</evidence>
<keyword evidence="4 11" id="KW-0813">Transport</keyword>
<dbReference type="Pfam" id="PF00528">
    <property type="entry name" value="BPD_transp_1"/>
    <property type="match status" value="1"/>
</dbReference>
<keyword evidence="6 12" id="KW-0500">Molybdenum</keyword>
<comment type="similarity">
    <text evidence="3 12">Belongs to the binding-protein-dependent transport system permease family. CysTW subfamily.</text>
</comment>
<keyword evidence="5" id="KW-1003">Cell membrane</keyword>
<dbReference type="AlphaFoldDB" id="A0A433XK40"/>
<accession>A0A433XK40</accession>
<dbReference type="GO" id="GO:0015098">
    <property type="term" value="F:molybdate ion transmembrane transporter activity"/>
    <property type="evidence" value="ECO:0007669"/>
    <property type="project" value="UniProtKB-UniRule"/>
</dbReference>
<organism evidence="14 15">
    <name type="scientific">Arsenicitalea aurantiaca</name>
    <dbReference type="NCBI Taxonomy" id="1783274"/>
    <lineage>
        <taxon>Bacteria</taxon>
        <taxon>Pseudomonadati</taxon>
        <taxon>Pseudomonadota</taxon>
        <taxon>Alphaproteobacteria</taxon>
        <taxon>Hyphomicrobiales</taxon>
        <taxon>Devosiaceae</taxon>
        <taxon>Arsenicitalea</taxon>
    </lineage>
</organism>
<dbReference type="Gene3D" id="1.10.3720.10">
    <property type="entry name" value="MetI-like"/>
    <property type="match status" value="1"/>
</dbReference>
<reference evidence="14 15" key="1">
    <citation type="journal article" date="2016" name="Int. J. Syst. Evol. Microbiol.">
        <title>Arsenicitalea aurantiaca gen. nov., sp. nov., a new member of the family Hyphomicrobiaceae, isolated from high-arsenic sediment.</title>
        <authorList>
            <person name="Mu Y."/>
            <person name="Zhou L."/>
            <person name="Zeng X.C."/>
            <person name="Liu L."/>
            <person name="Pan Y."/>
            <person name="Chen X."/>
            <person name="Wang J."/>
            <person name="Li S."/>
            <person name="Li W.J."/>
            <person name="Wang Y."/>
        </authorList>
    </citation>
    <scope>NUCLEOTIDE SEQUENCE [LARGE SCALE GENOMIC DNA]</scope>
    <source>
        <strain evidence="14 15">42-50</strain>
    </source>
</reference>
<evidence type="ECO:0000256" key="6">
    <source>
        <dbReference type="ARBA" id="ARBA00022505"/>
    </source>
</evidence>
<dbReference type="PANTHER" id="PTHR30183">
    <property type="entry name" value="MOLYBDENUM TRANSPORT SYSTEM PERMEASE PROTEIN MODB"/>
    <property type="match status" value="1"/>
</dbReference>
<dbReference type="Proteomes" id="UP000281547">
    <property type="component" value="Unassembled WGS sequence"/>
</dbReference>
<comment type="caution">
    <text evidence="14">The sequence shown here is derived from an EMBL/GenBank/DDBJ whole genome shotgun (WGS) entry which is preliminary data.</text>
</comment>
<feature type="transmembrane region" description="Helical" evidence="11">
    <location>
        <begin position="98"/>
        <end position="118"/>
    </location>
</feature>
<feature type="transmembrane region" description="Helical" evidence="11">
    <location>
        <begin position="56"/>
        <end position="78"/>
    </location>
</feature>
<dbReference type="CDD" id="cd06261">
    <property type="entry name" value="TM_PBP2"/>
    <property type="match status" value="1"/>
</dbReference>
<feature type="domain" description="ABC transmembrane type-1" evidence="13">
    <location>
        <begin position="21"/>
        <end position="228"/>
    </location>
</feature>
<comment type="function">
    <text evidence="1 12">Part of the binding-protein-dependent transport system for molybdenum; probably responsible for the translocation of the substrate across the membrane.</text>
</comment>
<dbReference type="NCBIfam" id="TIGR02141">
    <property type="entry name" value="modB_ABC"/>
    <property type="match status" value="1"/>
</dbReference>
<feature type="transmembrane region" description="Helical" evidence="11">
    <location>
        <begin position="207"/>
        <end position="228"/>
    </location>
</feature>
<keyword evidence="8 11" id="KW-0812">Transmembrane</keyword>
<dbReference type="OrthoDB" id="9774448at2"/>
<evidence type="ECO:0000256" key="9">
    <source>
        <dbReference type="ARBA" id="ARBA00022989"/>
    </source>
</evidence>
<name>A0A433XK40_9HYPH</name>
<evidence type="ECO:0000259" key="13">
    <source>
        <dbReference type="PROSITE" id="PS50928"/>
    </source>
</evidence>
<evidence type="ECO:0000256" key="10">
    <source>
        <dbReference type="ARBA" id="ARBA00023136"/>
    </source>
</evidence>
<dbReference type="EMBL" id="RZNJ01000001">
    <property type="protein sequence ID" value="RUT34452.1"/>
    <property type="molecule type" value="Genomic_DNA"/>
</dbReference>
<dbReference type="FunFam" id="1.10.3720.10:FF:000054">
    <property type="entry name" value="Molybdenum transport system permease"/>
    <property type="match status" value="1"/>
</dbReference>
<gene>
    <name evidence="14" type="primary">modB</name>
    <name evidence="14" type="ORF">EMQ25_00365</name>
</gene>
<comment type="subcellular location">
    <subcellularLocation>
        <location evidence="2 12">Cell inner membrane</location>
        <topology evidence="2 12">Multi-pass membrane protein</topology>
    </subcellularLocation>
    <subcellularLocation>
        <location evidence="11">Cell membrane</location>
        <topology evidence="11">Multi-pass membrane protein</topology>
    </subcellularLocation>
</comment>
<evidence type="ECO:0000256" key="11">
    <source>
        <dbReference type="RuleBase" id="RU363032"/>
    </source>
</evidence>
<dbReference type="InterPro" id="IPR000515">
    <property type="entry name" value="MetI-like"/>
</dbReference>
<keyword evidence="10 11" id="KW-0472">Membrane</keyword>
<evidence type="ECO:0000313" key="14">
    <source>
        <dbReference type="EMBL" id="RUT34452.1"/>
    </source>
</evidence>
<evidence type="ECO:0000256" key="2">
    <source>
        <dbReference type="ARBA" id="ARBA00004429"/>
    </source>
</evidence>
<protein>
    <recommendedName>
        <fullName evidence="12">Molybdenum transport system permease</fullName>
    </recommendedName>
</protein>
<sequence>MRAAPSSRRSATALTELWPTIWLTLRLAGVTTLALIVIGTPIAWWLARSRMAYKELVAALVALPLVLPPTVLGFYLLIALGPSGPGGWIAGLWGGRTLAFSFTGLVIGSVLSSLPFMVQPLRIAFEAIGEETLEVARTLGAKPHQILLRIGLPLALPGFAAGSVLTFAHTVGEFGVVLMLGGNITGETRVLSVAIYDYVERLQWTEAHLIALGMVVFSFLVVSLTMLANRRVVRAW</sequence>
<evidence type="ECO:0000256" key="7">
    <source>
        <dbReference type="ARBA" id="ARBA00022519"/>
    </source>
</evidence>